<dbReference type="InterPro" id="IPR004119">
    <property type="entry name" value="EcKL"/>
</dbReference>
<evidence type="ECO:0000313" key="2">
    <source>
        <dbReference type="EMBL" id="KAJ3176700.1"/>
    </source>
</evidence>
<evidence type="ECO:0000313" key="3">
    <source>
        <dbReference type="Proteomes" id="UP001212152"/>
    </source>
</evidence>
<dbReference type="SMART" id="SM00587">
    <property type="entry name" value="CHK"/>
    <property type="match status" value="1"/>
</dbReference>
<dbReference type="InterPro" id="IPR011009">
    <property type="entry name" value="Kinase-like_dom_sf"/>
</dbReference>
<dbReference type="Gene3D" id="3.90.1200.10">
    <property type="match status" value="1"/>
</dbReference>
<evidence type="ECO:0000259" key="1">
    <source>
        <dbReference type="SMART" id="SM00587"/>
    </source>
</evidence>
<dbReference type="PANTHER" id="PTHR11012">
    <property type="entry name" value="PROTEIN KINASE-LIKE DOMAIN-CONTAINING"/>
    <property type="match status" value="1"/>
</dbReference>
<accession>A0AAD5XPJ5</accession>
<dbReference type="Pfam" id="PF02958">
    <property type="entry name" value="EcKL"/>
    <property type="match status" value="1"/>
</dbReference>
<dbReference type="EMBL" id="JADGJQ010000038">
    <property type="protein sequence ID" value="KAJ3176700.1"/>
    <property type="molecule type" value="Genomic_DNA"/>
</dbReference>
<sequence>MAQLDMHRDDLATSLLPPGYTVRSFTKIATLWAGYGSVSRLKVDGNSLILKEINLSERKKKDTSHTRKVTSYHVEAEFYKPGGLAESLLQSSPWAAIPKPLGVRVEQDRISLLLSDLLPAFPREEDELDFTHAKSAMRWLAGWHAHFWGSETDKDRAAAGPVAASGVWKEGGYWYLATRMEELESIGSESKWKQIKDAAFPVAQRLRGPIDGSKSGPSRFRTVVHGDPKSANILFADQPGEDGLPACAFFDMQYVGFGYGAVDIAYLLATSVNVKALERNEASLLETYLCELQRVLKHRGLLEDARDYTMDVLKLHLDLALIDWVRFMAGWGMWGNSAWAERKARQALAKLQLS</sequence>
<dbReference type="Proteomes" id="UP001212152">
    <property type="component" value="Unassembled WGS sequence"/>
</dbReference>
<comment type="caution">
    <text evidence="2">The sequence shown here is derived from an EMBL/GenBank/DDBJ whole genome shotgun (WGS) entry which is preliminary data.</text>
</comment>
<dbReference type="AlphaFoldDB" id="A0AAD5XPJ5"/>
<dbReference type="SUPFAM" id="SSF56112">
    <property type="entry name" value="Protein kinase-like (PK-like)"/>
    <property type="match status" value="1"/>
</dbReference>
<protein>
    <recommendedName>
        <fullName evidence="1">CHK kinase-like domain-containing protein</fullName>
    </recommendedName>
</protein>
<dbReference type="PANTHER" id="PTHR11012:SF30">
    <property type="entry name" value="PROTEIN KINASE-LIKE DOMAIN-CONTAINING"/>
    <property type="match status" value="1"/>
</dbReference>
<dbReference type="InterPro" id="IPR015897">
    <property type="entry name" value="CHK_kinase-like"/>
</dbReference>
<reference evidence="2" key="1">
    <citation type="submission" date="2020-05" db="EMBL/GenBank/DDBJ databases">
        <title>Phylogenomic resolution of chytrid fungi.</title>
        <authorList>
            <person name="Stajich J.E."/>
            <person name="Amses K."/>
            <person name="Simmons R."/>
            <person name="Seto K."/>
            <person name="Myers J."/>
            <person name="Bonds A."/>
            <person name="Quandt C.A."/>
            <person name="Barry K."/>
            <person name="Liu P."/>
            <person name="Grigoriev I."/>
            <person name="Longcore J.E."/>
            <person name="James T.Y."/>
        </authorList>
    </citation>
    <scope>NUCLEOTIDE SEQUENCE</scope>
    <source>
        <strain evidence="2">JEL0379</strain>
    </source>
</reference>
<name>A0AAD5XPJ5_9FUNG</name>
<organism evidence="2 3">
    <name type="scientific">Geranomyces variabilis</name>
    <dbReference type="NCBI Taxonomy" id="109894"/>
    <lineage>
        <taxon>Eukaryota</taxon>
        <taxon>Fungi</taxon>
        <taxon>Fungi incertae sedis</taxon>
        <taxon>Chytridiomycota</taxon>
        <taxon>Chytridiomycota incertae sedis</taxon>
        <taxon>Chytridiomycetes</taxon>
        <taxon>Spizellomycetales</taxon>
        <taxon>Powellomycetaceae</taxon>
        <taxon>Geranomyces</taxon>
    </lineage>
</organism>
<proteinExistence type="predicted"/>
<feature type="domain" description="CHK kinase-like" evidence="1">
    <location>
        <begin position="112"/>
        <end position="298"/>
    </location>
</feature>
<gene>
    <name evidence="2" type="ORF">HDU87_004839</name>
</gene>
<keyword evidence="3" id="KW-1185">Reference proteome</keyword>